<name>A0A1D8TUR6_9CYAN</name>
<organism evidence="1 2">
    <name type="scientific">Moorena producens PAL-8-15-08-1</name>
    <dbReference type="NCBI Taxonomy" id="1458985"/>
    <lineage>
        <taxon>Bacteria</taxon>
        <taxon>Bacillati</taxon>
        <taxon>Cyanobacteriota</taxon>
        <taxon>Cyanophyceae</taxon>
        <taxon>Coleofasciculales</taxon>
        <taxon>Coleofasciculaceae</taxon>
        <taxon>Moorena</taxon>
    </lineage>
</organism>
<dbReference type="InterPro" id="IPR008792">
    <property type="entry name" value="PQQD"/>
</dbReference>
<dbReference type="Gene3D" id="1.10.10.1150">
    <property type="entry name" value="Coenzyme PQQ synthesis protein D (PqqD)"/>
    <property type="match status" value="1"/>
</dbReference>
<dbReference type="InterPro" id="IPR041881">
    <property type="entry name" value="PqqD_sf"/>
</dbReference>
<dbReference type="OrthoDB" id="1495225at2"/>
<dbReference type="STRING" id="1458985.BJP34_19840"/>
<evidence type="ECO:0000313" key="2">
    <source>
        <dbReference type="Proteomes" id="UP000177870"/>
    </source>
</evidence>
<dbReference type="Pfam" id="PF05402">
    <property type="entry name" value="PqqD"/>
    <property type="match status" value="1"/>
</dbReference>
<proteinExistence type="predicted"/>
<protein>
    <submittedName>
        <fullName evidence="1">Thymidylate synthase</fullName>
    </submittedName>
</protein>
<dbReference type="RefSeq" id="WP_070393833.1">
    <property type="nucleotide sequence ID" value="NZ_CP017599.1"/>
</dbReference>
<evidence type="ECO:0000313" key="1">
    <source>
        <dbReference type="EMBL" id="AOX01391.1"/>
    </source>
</evidence>
<gene>
    <name evidence="1" type="ORF">BJP34_19840</name>
</gene>
<dbReference type="AlphaFoldDB" id="A0A1D8TUR6"/>
<sequence>MSLDCTISQSSIVVAAQEQLSSDIGGEAIILDMKSGVYYGLNTVGASIWNLIQEPKTLDEIRNALLAEYEVEPEKCDRDLLALLQEFAAVGLIEVKDEAVA</sequence>
<accession>A0A1D8TUR6</accession>
<dbReference type="KEGG" id="mpro:BJP34_19840"/>
<dbReference type="EMBL" id="CP017599">
    <property type="protein sequence ID" value="AOX01391.1"/>
    <property type="molecule type" value="Genomic_DNA"/>
</dbReference>
<reference evidence="2" key="1">
    <citation type="submission" date="2016-10" db="EMBL/GenBank/DDBJ databases">
        <title>Comparative genomics uncovers the prolific and rare metabolic potential of the cyanobacterial genus Moorea.</title>
        <authorList>
            <person name="Leao T."/>
            <person name="Castelao G."/>
            <person name="Korobeynikov A."/>
            <person name="Monroe E.A."/>
            <person name="Podell S."/>
            <person name="Glukhov E."/>
            <person name="Allen E."/>
            <person name="Gerwick W.H."/>
            <person name="Gerwick L."/>
        </authorList>
    </citation>
    <scope>NUCLEOTIDE SEQUENCE [LARGE SCALE GENOMIC DNA]</scope>
    <source>
        <strain evidence="2">PAL-8-15-08-1</strain>
    </source>
</reference>
<dbReference type="Proteomes" id="UP000177870">
    <property type="component" value="Chromosome"/>
</dbReference>